<dbReference type="InterPro" id="IPR003018">
    <property type="entry name" value="GAF"/>
</dbReference>
<dbReference type="NCBIfam" id="TIGR00229">
    <property type="entry name" value="sensory_box"/>
    <property type="match status" value="1"/>
</dbReference>
<dbReference type="SMART" id="SM00091">
    <property type="entry name" value="PAS"/>
    <property type="match status" value="3"/>
</dbReference>
<dbReference type="Pfam" id="PF08448">
    <property type="entry name" value="PAS_4"/>
    <property type="match status" value="2"/>
</dbReference>
<protein>
    <submittedName>
        <fullName evidence="3">PAS domain-containing protein</fullName>
    </submittedName>
</protein>
<dbReference type="PROSITE" id="PS50112">
    <property type="entry name" value="PAS"/>
    <property type="match status" value="1"/>
</dbReference>
<dbReference type="InterPro" id="IPR035965">
    <property type="entry name" value="PAS-like_dom_sf"/>
</dbReference>
<dbReference type="SUPFAM" id="SSF55785">
    <property type="entry name" value="PYP-like sensor domain (PAS domain)"/>
    <property type="match status" value="3"/>
</dbReference>
<dbReference type="PROSITE" id="PS50113">
    <property type="entry name" value="PAC"/>
    <property type="match status" value="1"/>
</dbReference>
<dbReference type="SMART" id="SM00086">
    <property type="entry name" value="PAC"/>
    <property type="match status" value="1"/>
</dbReference>
<proteinExistence type="predicted"/>
<evidence type="ECO:0000313" key="3">
    <source>
        <dbReference type="EMBL" id="MCK9685113.1"/>
    </source>
</evidence>
<evidence type="ECO:0000259" key="2">
    <source>
        <dbReference type="PROSITE" id="PS50113"/>
    </source>
</evidence>
<dbReference type="InterPro" id="IPR000014">
    <property type="entry name" value="PAS"/>
</dbReference>
<evidence type="ECO:0000313" key="4">
    <source>
        <dbReference type="Proteomes" id="UP001139353"/>
    </source>
</evidence>
<comment type="caution">
    <text evidence="3">The sequence shown here is derived from an EMBL/GenBank/DDBJ whole genome shotgun (WGS) entry which is preliminary data.</text>
</comment>
<keyword evidence="4" id="KW-1185">Reference proteome</keyword>
<organism evidence="3 4">
    <name type="scientific">Scleromatobacter humisilvae</name>
    <dbReference type="NCBI Taxonomy" id="2897159"/>
    <lineage>
        <taxon>Bacteria</taxon>
        <taxon>Pseudomonadati</taxon>
        <taxon>Pseudomonadota</taxon>
        <taxon>Betaproteobacteria</taxon>
        <taxon>Burkholderiales</taxon>
        <taxon>Sphaerotilaceae</taxon>
        <taxon>Scleromatobacter</taxon>
    </lineage>
</organism>
<dbReference type="Proteomes" id="UP001139353">
    <property type="component" value="Unassembled WGS sequence"/>
</dbReference>
<dbReference type="SUPFAM" id="SSF55781">
    <property type="entry name" value="GAF domain-like"/>
    <property type="match status" value="1"/>
</dbReference>
<gene>
    <name evidence="3" type="ORF">LPC04_05245</name>
</gene>
<feature type="domain" description="PAC" evidence="2">
    <location>
        <begin position="248"/>
        <end position="300"/>
    </location>
</feature>
<dbReference type="InterPro" id="IPR029016">
    <property type="entry name" value="GAF-like_dom_sf"/>
</dbReference>
<dbReference type="AlphaFoldDB" id="A0A9X2BXZ4"/>
<dbReference type="InterPro" id="IPR000700">
    <property type="entry name" value="PAS-assoc_C"/>
</dbReference>
<dbReference type="Pfam" id="PF13426">
    <property type="entry name" value="PAS_9"/>
    <property type="match status" value="1"/>
</dbReference>
<dbReference type="CDD" id="cd00130">
    <property type="entry name" value="PAS"/>
    <property type="match status" value="1"/>
</dbReference>
<sequence>MSAATSVEETRRLAALRELGVLDTSPEAAFDTITRTAAQLCGVPIALISLIDAQRQWFKSNLGLAGVTETPRDVAFCDHAIRDEALFEVPDATLDARFAANPLVTGDPDIRFYAGAPITLPGGERIGTVCVIDRTPHRLDAHQRAMLVSLATIVGAMLTQRRQLLAATSQLADSELRVRRLYEATPAILHSMGSDGRLLHVSDRWLALMGYERHEVVGRASLDFLTPASQAHARDVVLPAFFRNGFCDRVEYQFVRRDGSLIDVLLSAVLERGDAGVGARSLAVLEDVTATKALQKELGRTHAHLDAVVDNMPALAGYWDRDAVTRFVNRDFQAAVGLPTDRLIGSRLGEILSAIDAVGYAALEPHVEAVLGGRRQEFEWPMLTTSGLRQLRVTLVPARPFDDEVDGFYGTWFDITGMKSLELRQRSSEQRYRLLFDHLASGHALHTIEVDAAGTPVNYRFVAMNAAFSAMLGIDAATSVGARATDVFPAIAGDPADWIGRFGRVALTGEPVRFEQLGASGRWWDIVAYRPAPGQFAVIAQDISERKRLEAEVTELRARLAER</sequence>
<reference evidence="3" key="1">
    <citation type="submission" date="2021-11" db="EMBL/GenBank/DDBJ databases">
        <title>BS-T2-15 a new species belonging to the Comamonadaceae family isolated from the soil of a French oak forest.</title>
        <authorList>
            <person name="Mieszkin S."/>
            <person name="Alain K."/>
        </authorList>
    </citation>
    <scope>NUCLEOTIDE SEQUENCE</scope>
    <source>
        <strain evidence="3">BS-T2-15</strain>
    </source>
</reference>
<dbReference type="PANTHER" id="PTHR43102:SF2">
    <property type="entry name" value="GAF DOMAIN-CONTAINING PROTEIN"/>
    <property type="match status" value="1"/>
</dbReference>
<dbReference type="RefSeq" id="WP_275681126.1">
    <property type="nucleotide sequence ID" value="NZ_JAJLJH010000001.1"/>
</dbReference>
<accession>A0A9X2BXZ4</accession>
<dbReference type="Gene3D" id="3.30.450.40">
    <property type="match status" value="1"/>
</dbReference>
<dbReference type="SMART" id="SM00065">
    <property type="entry name" value="GAF"/>
    <property type="match status" value="1"/>
</dbReference>
<dbReference type="InterPro" id="IPR001610">
    <property type="entry name" value="PAC"/>
</dbReference>
<dbReference type="EMBL" id="JAJLJH010000001">
    <property type="protein sequence ID" value="MCK9685113.1"/>
    <property type="molecule type" value="Genomic_DNA"/>
</dbReference>
<name>A0A9X2BXZ4_9BURK</name>
<evidence type="ECO:0000259" key="1">
    <source>
        <dbReference type="PROSITE" id="PS50112"/>
    </source>
</evidence>
<dbReference type="Pfam" id="PF01590">
    <property type="entry name" value="GAF"/>
    <property type="match status" value="1"/>
</dbReference>
<dbReference type="Gene3D" id="3.30.450.20">
    <property type="entry name" value="PAS domain"/>
    <property type="match status" value="3"/>
</dbReference>
<feature type="domain" description="PAS" evidence="1">
    <location>
        <begin position="174"/>
        <end position="245"/>
    </location>
</feature>
<dbReference type="PANTHER" id="PTHR43102">
    <property type="entry name" value="SLR1143 PROTEIN"/>
    <property type="match status" value="1"/>
</dbReference>
<dbReference type="InterPro" id="IPR013656">
    <property type="entry name" value="PAS_4"/>
</dbReference>